<feature type="transmembrane region" description="Helical" evidence="1">
    <location>
        <begin position="167"/>
        <end position="188"/>
    </location>
</feature>
<evidence type="ECO:0000313" key="3">
    <source>
        <dbReference type="Proteomes" id="UP001500755"/>
    </source>
</evidence>
<feature type="transmembrane region" description="Helical" evidence="1">
    <location>
        <begin position="103"/>
        <end position="126"/>
    </location>
</feature>
<keyword evidence="3" id="KW-1185">Reference proteome</keyword>
<keyword evidence="1" id="KW-0812">Transmembrane</keyword>
<dbReference type="Proteomes" id="UP001500755">
    <property type="component" value="Unassembled WGS sequence"/>
</dbReference>
<organism evidence="2 3">
    <name type="scientific">Brevibacterium samyangense</name>
    <dbReference type="NCBI Taxonomy" id="366888"/>
    <lineage>
        <taxon>Bacteria</taxon>
        <taxon>Bacillati</taxon>
        <taxon>Actinomycetota</taxon>
        <taxon>Actinomycetes</taxon>
        <taxon>Micrococcales</taxon>
        <taxon>Brevibacteriaceae</taxon>
        <taxon>Brevibacterium</taxon>
    </lineage>
</organism>
<keyword evidence="1" id="KW-0472">Membrane</keyword>
<protein>
    <submittedName>
        <fullName evidence="2">Uncharacterized protein</fullName>
    </submittedName>
</protein>
<proteinExistence type="predicted"/>
<dbReference type="EMBL" id="BAAANO010000029">
    <property type="protein sequence ID" value="GAA2013426.1"/>
    <property type="molecule type" value="Genomic_DNA"/>
</dbReference>
<feature type="transmembrane region" description="Helical" evidence="1">
    <location>
        <begin position="62"/>
        <end position="83"/>
    </location>
</feature>
<keyword evidence="1" id="KW-1133">Transmembrane helix</keyword>
<sequence>MGSDSSRDDDRPTLVAWAHERTRADPGFELGDVQRRVDREARIRIHRNRYGRRTPGERVRSIGSSVLVLLAWTLPVVGFAGLAHVDGYYQHGRWHETGIDPSVLIGAAVLALVSSILSAVYVSAVWVRAGLRWYPPHAAMTVYLVIADVLMLVFLDGPLTEALEISTGPAPVVLAWTALVTAAVAFLCQIVTAGRRRVPGAGVDWHRLHPRDAEELTAERNEALGILFDKRMLREYDRDDLASRPIDGLV</sequence>
<feature type="transmembrane region" description="Helical" evidence="1">
    <location>
        <begin position="138"/>
        <end position="155"/>
    </location>
</feature>
<accession>A0ABP5F5L9</accession>
<evidence type="ECO:0000313" key="2">
    <source>
        <dbReference type="EMBL" id="GAA2013426.1"/>
    </source>
</evidence>
<dbReference type="RefSeq" id="WP_344310413.1">
    <property type="nucleotide sequence ID" value="NZ_BAAANO010000029.1"/>
</dbReference>
<comment type="caution">
    <text evidence="2">The sequence shown here is derived from an EMBL/GenBank/DDBJ whole genome shotgun (WGS) entry which is preliminary data.</text>
</comment>
<reference evidence="3" key="1">
    <citation type="journal article" date="2019" name="Int. J. Syst. Evol. Microbiol.">
        <title>The Global Catalogue of Microorganisms (GCM) 10K type strain sequencing project: providing services to taxonomists for standard genome sequencing and annotation.</title>
        <authorList>
            <consortium name="The Broad Institute Genomics Platform"/>
            <consortium name="The Broad Institute Genome Sequencing Center for Infectious Disease"/>
            <person name="Wu L."/>
            <person name="Ma J."/>
        </authorList>
    </citation>
    <scope>NUCLEOTIDE SEQUENCE [LARGE SCALE GENOMIC DNA]</scope>
    <source>
        <strain evidence="3">JCM 14546</strain>
    </source>
</reference>
<evidence type="ECO:0000256" key="1">
    <source>
        <dbReference type="SAM" id="Phobius"/>
    </source>
</evidence>
<name>A0ABP5F5L9_9MICO</name>
<gene>
    <name evidence="2" type="ORF">GCM10009755_26390</name>
</gene>